<dbReference type="InterPro" id="IPR001077">
    <property type="entry name" value="COMT_C"/>
</dbReference>
<dbReference type="GO" id="GO:0032259">
    <property type="term" value="P:methylation"/>
    <property type="evidence" value="ECO:0007669"/>
    <property type="project" value="UniProtKB-KW"/>
</dbReference>
<dbReference type="PROSITE" id="PS51683">
    <property type="entry name" value="SAM_OMT_II"/>
    <property type="match status" value="1"/>
</dbReference>
<dbReference type="InterPro" id="IPR012967">
    <property type="entry name" value="COMT_dimerisation"/>
</dbReference>
<gene>
    <name evidence="6" type="ORF">H9624_13635</name>
</gene>
<feature type="domain" description="O-methyltransferase C-terminal" evidence="4">
    <location>
        <begin position="135"/>
        <end position="342"/>
    </location>
</feature>
<dbReference type="Pfam" id="PF08100">
    <property type="entry name" value="Dimerisation"/>
    <property type="match status" value="1"/>
</dbReference>
<dbReference type="EMBL" id="JACSPO010000010">
    <property type="protein sequence ID" value="MBD8063361.1"/>
    <property type="molecule type" value="Genomic_DNA"/>
</dbReference>
<protein>
    <submittedName>
        <fullName evidence="6">Methyltransferase</fullName>
    </submittedName>
</protein>
<dbReference type="Pfam" id="PF00891">
    <property type="entry name" value="Methyltransf_2"/>
    <property type="match status" value="1"/>
</dbReference>
<reference evidence="6 7" key="1">
    <citation type="submission" date="2020-08" db="EMBL/GenBank/DDBJ databases">
        <title>A Genomic Blueprint of the Chicken Gut Microbiome.</title>
        <authorList>
            <person name="Gilroy R."/>
            <person name="Ravi A."/>
            <person name="Getino M."/>
            <person name="Pursley I."/>
            <person name="Horton D.L."/>
            <person name="Alikhan N.-F."/>
            <person name="Baker D."/>
            <person name="Gharbi K."/>
            <person name="Hall N."/>
            <person name="Watson M."/>
            <person name="Adriaenssens E.M."/>
            <person name="Foster-Nyarko E."/>
            <person name="Jarju S."/>
            <person name="Secka A."/>
            <person name="Antonio M."/>
            <person name="Oren A."/>
            <person name="Chaudhuri R."/>
            <person name="La Ragione R.M."/>
            <person name="Hildebrand F."/>
            <person name="Pallen M.J."/>
        </authorList>
    </citation>
    <scope>NUCLEOTIDE SEQUENCE [LARGE SCALE GENOMIC DNA]</scope>
    <source>
        <strain evidence="6 7">Sa1BUA1</strain>
    </source>
</reference>
<dbReference type="InterPro" id="IPR036390">
    <property type="entry name" value="WH_DNA-bd_sf"/>
</dbReference>
<keyword evidence="7" id="KW-1185">Reference proteome</keyword>
<evidence type="ECO:0000259" key="5">
    <source>
        <dbReference type="Pfam" id="PF08100"/>
    </source>
</evidence>
<dbReference type="InterPro" id="IPR029063">
    <property type="entry name" value="SAM-dependent_MTases_sf"/>
</dbReference>
<feature type="domain" description="O-methyltransferase dimerisation" evidence="5">
    <location>
        <begin position="36"/>
        <end position="111"/>
    </location>
</feature>
<evidence type="ECO:0000256" key="1">
    <source>
        <dbReference type="ARBA" id="ARBA00022603"/>
    </source>
</evidence>
<keyword evidence="1 6" id="KW-0489">Methyltransferase</keyword>
<evidence type="ECO:0000256" key="3">
    <source>
        <dbReference type="ARBA" id="ARBA00022691"/>
    </source>
</evidence>
<dbReference type="SUPFAM" id="SSF46785">
    <property type="entry name" value="Winged helix' DNA-binding domain"/>
    <property type="match status" value="1"/>
</dbReference>
<keyword evidence="2" id="KW-0808">Transferase</keyword>
<organism evidence="6 7">
    <name type="scientific">Oceanitalea stevensii</name>
    <dbReference type="NCBI Taxonomy" id="2763072"/>
    <lineage>
        <taxon>Bacteria</taxon>
        <taxon>Bacillati</taxon>
        <taxon>Actinomycetota</taxon>
        <taxon>Actinomycetes</taxon>
        <taxon>Micrococcales</taxon>
        <taxon>Bogoriellaceae</taxon>
        <taxon>Georgenia</taxon>
    </lineage>
</organism>
<dbReference type="PIRSF" id="PIRSF005739">
    <property type="entry name" value="O-mtase"/>
    <property type="match status" value="1"/>
</dbReference>
<dbReference type="Gene3D" id="1.10.10.10">
    <property type="entry name" value="Winged helix-like DNA-binding domain superfamily/Winged helix DNA-binding domain"/>
    <property type="match status" value="1"/>
</dbReference>
<sequence>MMSRVPPTRLVRAATTVRTTVQKLAARMVPPEVGVLELASGFMATHAVYAATRLRIPDTLVAGPLSPADVAARVGTHEDATHRLLRACAMWGVFSEEPDGRFALTPLADRLRTGTRDSMRAVVLMLGDPSYQRVWAELATTVRTGEPGAERALGRSIWEHLEHDAEFGDVFHAAMTRLSALDWPAVSAVYDFTRFSRVVDLGGGHGQLLALVLGAAPAAEGVLVERSSMADGAARLLGEAGLGDRYRFEAGSFFDTVPPDGDLYLLRRVLHDYDDAQAAAILTTLREHVRERATLLVLDGVVPPGNTPDFSKALDLDMMLFVGGRERTEPQWRALLADTGFRTTRIVPTVSPVSLIEAVPGRKP</sequence>
<proteinExistence type="predicted"/>
<keyword evidence="3" id="KW-0949">S-adenosyl-L-methionine</keyword>
<dbReference type="Proteomes" id="UP000661894">
    <property type="component" value="Unassembled WGS sequence"/>
</dbReference>
<dbReference type="InterPro" id="IPR036388">
    <property type="entry name" value="WH-like_DNA-bd_sf"/>
</dbReference>
<accession>A0ABR8Z5Z8</accession>
<evidence type="ECO:0000313" key="7">
    <source>
        <dbReference type="Proteomes" id="UP000661894"/>
    </source>
</evidence>
<dbReference type="CDD" id="cd02440">
    <property type="entry name" value="AdoMet_MTases"/>
    <property type="match status" value="1"/>
</dbReference>
<dbReference type="InterPro" id="IPR016461">
    <property type="entry name" value="COMT-like"/>
</dbReference>
<comment type="caution">
    <text evidence="6">The sequence shown here is derived from an EMBL/GenBank/DDBJ whole genome shotgun (WGS) entry which is preliminary data.</text>
</comment>
<dbReference type="PANTHER" id="PTHR43712:SF2">
    <property type="entry name" value="O-METHYLTRANSFERASE CICE"/>
    <property type="match status" value="1"/>
</dbReference>
<evidence type="ECO:0000256" key="2">
    <source>
        <dbReference type="ARBA" id="ARBA00022679"/>
    </source>
</evidence>
<evidence type="ECO:0000313" key="6">
    <source>
        <dbReference type="EMBL" id="MBD8063361.1"/>
    </source>
</evidence>
<dbReference type="SUPFAM" id="SSF53335">
    <property type="entry name" value="S-adenosyl-L-methionine-dependent methyltransferases"/>
    <property type="match status" value="1"/>
</dbReference>
<name>A0ABR8Z5Z8_9MICO</name>
<evidence type="ECO:0000259" key="4">
    <source>
        <dbReference type="Pfam" id="PF00891"/>
    </source>
</evidence>
<dbReference type="GO" id="GO:0008168">
    <property type="term" value="F:methyltransferase activity"/>
    <property type="evidence" value="ECO:0007669"/>
    <property type="project" value="UniProtKB-KW"/>
</dbReference>
<dbReference type="Gene3D" id="3.40.50.150">
    <property type="entry name" value="Vaccinia Virus protein VP39"/>
    <property type="match status" value="1"/>
</dbReference>
<dbReference type="PANTHER" id="PTHR43712">
    <property type="entry name" value="PUTATIVE (AFU_ORTHOLOGUE AFUA_4G14580)-RELATED"/>
    <property type="match status" value="1"/>
</dbReference>